<protein>
    <submittedName>
        <fullName evidence="3">Secreted protein</fullName>
    </submittedName>
</protein>
<dbReference type="WBParaSite" id="SBAD_0001340901-mRNA-1">
    <property type="protein sequence ID" value="SBAD_0001340901-mRNA-1"/>
    <property type="gene ID" value="SBAD_0001340901"/>
</dbReference>
<proteinExistence type="predicted"/>
<dbReference type="EMBL" id="UZAM01019699">
    <property type="protein sequence ID" value="VDP53287.1"/>
    <property type="molecule type" value="Genomic_DNA"/>
</dbReference>
<name>A0A183JAU6_9BILA</name>
<gene>
    <name evidence="1" type="ORF">SBAD_LOCUS12995</name>
</gene>
<evidence type="ECO:0000313" key="2">
    <source>
        <dbReference type="Proteomes" id="UP000270296"/>
    </source>
</evidence>
<accession>A0A183JAU6</accession>
<reference evidence="1 2" key="2">
    <citation type="submission" date="2018-11" db="EMBL/GenBank/DDBJ databases">
        <authorList>
            <consortium name="Pathogen Informatics"/>
        </authorList>
    </citation>
    <scope>NUCLEOTIDE SEQUENCE [LARGE SCALE GENOMIC DNA]</scope>
</reference>
<reference evidence="3" key="1">
    <citation type="submission" date="2016-06" db="UniProtKB">
        <authorList>
            <consortium name="WormBaseParasite"/>
        </authorList>
    </citation>
    <scope>IDENTIFICATION</scope>
</reference>
<dbReference type="Proteomes" id="UP000270296">
    <property type="component" value="Unassembled WGS sequence"/>
</dbReference>
<keyword evidence="2" id="KW-1185">Reference proteome</keyword>
<evidence type="ECO:0000313" key="1">
    <source>
        <dbReference type="EMBL" id="VDP53287.1"/>
    </source>
</evidence>
<evidence type="ECO:0000313" key="3">
    <source>
        <dbReference type="WBParaSite" id="SBAD_0001340901-mRNA-1"/>
    </source>
</evidence>
<organism evidence="3">
    <name type="scientific">Soboliphyme baturini</name>
    <dbReference type="NCBI Taxonomy" id="241478"/>
    <lineage>
        <taxon>Eukaryota</taxon>
        <taxon>Metazoa</taxon>
        <taxon>Ecdysozoa</taxon>
        <taxon>Nematoda</taxon>
        <taxon>Enoplea</taxon>
        <taxon>Dorylaimia</taxon>
        <taxon>Dioctophymatida</taxon>
        <taxon>Dioctophymatoidea</taxon>
        <taxon>Soboliphymatidae</taxon>
        <taxon>Soboliphyme</taxon>
    </lineage>
</organism>
<sequence length="79" mass="9067">MRFGRCGSRCRFVDAAVVRIVQQHATEERMSGACYSVDRRNVLPSTATPDFFLVFVEEPCHLRHEPPSGKRKSLRKDCK</sequence>
<dbReference type="AlphaFoldDB" id="A0A183JAU6"/>